<accession>A0AAJ3DIT1</accession>
<gene>
    <name evidence="1" type="ORF">G3561_11380</name>
</gene>
<name>A0AAJ3DIT1_9ACTN</name>
<reference evidence="1 2" key="1">
    <citation type="submission" date="2020-02" db="EMBL/GenBank/DDBJ databases">
        <title>WGS of Micromonospora spp. isolated from hot spring.</title>
        <authorList>
            <person name="Thawai C."/>
        </authorList>
    </citation>
    <scope>NUCLEOTIDE SEQUENCE [LARGE SCALE GENOMIC DNA]</scope>
    <source>
        <strain evidence="1 2">TMS7</strain>
    </source>
</reference>
<proteinExistence type="predicted"/>
<organism evidence="1 2">
    <name type="scientific">Micromonospora terminaliae</name>
    <dbReference type="NCBI Taxonomy" id="1914461"/>
    <lineage>
        <taxon>Bacteria</taxon>
        <taxon>Bacillati</taxon>
        <taxon>Actinomycetota</taxon>
        <taxon>Actinomycetes</taxon>
        <taxon>Micromonosporales</taxon>
        <taxon>Micromonosporaceae</taxon>
        <taxon>Micromonospora</taxon>
    </lineage>
</organism>
<sequence>MIFFAPSRDIQRNGTAWAEYAGIGCGVSWKVANAGDFCVKGCWRWNGVTREDMKVARSATHGGASARGRSAMSLPARRCSWSSCRRWPMFFNRTQVPLPCGSAQTVPFQPASCHGTRIEMCSIARAGSSMAPPVSVPQMTAAGL</sequence>
<comment type="caution">
    <text evidence="1">The sequence shown here is derived from an EMBL/GenBank/DDBJ whole genome shotgun (WGS) entry which is preliminary data.</text>
</comment>
<dbReference type="Proteomes" id="UP000477779">
    <property type="component" value="Unassembled WGS sequence"/>
</dbReference>
<evidence type="ECO:0000313" key="1">
    <source>
        <dbReference type="EMBL" id="NES28144.1"/>
    </source>
</evidence>
<dbReference type="EMBL" id="JAAHBZ010000003">
    <property type="protein sequence ID" value="NES28144.1"/>
    <property type="molecule type" value="Genomic_DNA"/>
</dbReference>
<dbReference type="AlphaFoldDB" id="A0AAJ3DIT1"/>
<evidence type="ECO:0000313" key="2">
    <source>
        <dbReference type="Proteomes" id="UP000477779"/>
    </source>
</evidence>
<protein>
    <submittedName>
        <fullName evidence="1">Uncharacterized protein</fullName>
    </submittedName>
</protein>
<dbReference type="RefSeq" id="WP_163636799.1">
    <property type="nucleotide sequence ID" value="NZ_CP045309.1"/>
</dbReference>